<dbReference type="EC" id="3.2.1.78" evidence="2"/>
<dbReference type="AlphaFoldDB" id="I4B307"/>
<dbReference type="KEGG" id="tpx:Turpa_1015"/>
<accession>I4B307</accession>
<dbReference type="Pfam" id="PF26410">
    <property type="entry name" value="GH5_mannosidase"/>
    <property type="match status" value="1"/>
</dbReference>
<gene>
    <name evidence="7" type="ordered locus">Turpa_1015</name>
</gene>
<evidence type="ECO:0000313" key="8">
    <source>
        <dbReference type="Proteomes" id="UP000006048"/>
    </source>
</evidence>
<dbReference type="EMBL" id="CP002959">
    <property type="protein sequence ID" value="AFM11664.1"/>
    <property type="molecule type" value="Genomic_DNA"/>
</dbReference>
<dbReference type="InterPro" id="IPR045053">
    <property type="entry name" value="MAN-like"/>
</dbReference>
<evidence type="ECO:0000256" key="3">
    <source>
        <dbReference type="ARBA" id="ARBA00022801"/>
    </source>
</evidence>
<evidence type="ECO:0000313" key="7">
    <source>
        <dbReference type="EMBL" id="AFM11664.1"/>
    </source>
</evidence>
<organism evidence="7 8">
    <name type="scientific">Turneriella parva (strain ATCC BAA-1111 / DSM 21527 / NCTC 11395 / H)</name>
    <name type="common">Leptospira parva</name>
    <dbReference type="NCBI Taxonomy" id="869212"/>
    <lineage>
        <taxon>Bacteria</taxon>
        <taxon>Pseudomonadati</taxon>
        <taxon>Spirochaetota</taxon>
        <taxon>Spirochaetia</taxon>
        <taxon>Leptospirales</taxon>
        <taxon>Leptospiraceae</taxon>
        <taxon>Turneriella</taxon>
    </lineage>
</organism>
<reference evidence="7 8" key="1">
    <citation type="submission" date="2012-06" db="EMBL/GenBank/DDBJ databases">
        <title>The complete chromosome of genome of Turneriella parva DSM 21527.</title>
        <authorList>
            <consortium name="US DOE Joint Genome Institute (JGI-PGF)"/>
            <person name="Lucas S."/>
            <person name="Han J."/>
            <person name="Lapidus A."/>
            <person name="Bruce D."/>
            <person name="Goodwin L."/>
            <person name="Pitluck S."/>
            <person name="Peters L."/>
            <person name="Kyrpides N."/>
            <person name="Mavromatis K."/>
            <person name="Ivanova N."/>
            <person name="Mikhailova N."/>
            <person name="Chertkov O."/>
            <person name="Detter J.C."/>
            <person name="Tapia R."/>
            <person name="Han C."/>
            <person name="Land M."/>
            <person name="Hauser L."/>
            <person name="Markowitz V."/>
            <person name="Cheng J.-F."/>
            <person name="Hugenholtz P."/>
            <person name="Woyke T."/>
            <person name="Wu D."/>
            <person name="Gronow S."/>
            <person name="Wellnitz S."/>
            <person name="Brambilla E."/>
            <person name="Klenk H.-P."/>
            <person name="Eisen J.A."/>
        </authorList>
    </citation>
    <scope>NUCLEOTIDE SEQUENCE [LARGE SCALE GENOMIC DNA]</scope>
    <source>
        <strain evidence="8">ATCC BAA-1111 / DSM 21527 / NCTC 11395 / H</strain>
    </source>
</reference>
<dbReference type="InterPro" id="IPR001547">
    <property type="entry name" value="Glyco_hydro_5"/>
</dbReference>
<feature type="domain" description="Glycoside hydrolase family 5" evidence="6">
    <location>
        <begin position="22"/>
        <end position="429"/>
    </location>
</feature>
<evidence type="ECO:0000256" key="2">
    <source>
        <dbReference type="ARBA" id="ARBA00012706"/>
    </source>
</evidence>
<sequence length="430" mass="49085">MITIKLLIAASLVTSLHAVNPFVQTRGMDLVRGGKKYTFMGANLWYGMNLGAFDRPRLKRELDRLQRLGIKNLRILAASEGPDNERWRIVPALQTAPGAYNQRLLEGLDYLLAEMAKRDMTAVLVLGNYWHWSGGFGQYQAWAGKGAIPYPEFDPQARGGSDYKLSSWWRWFRYNYYVTRFYKNPVAVGFYHNTVRMLVTRVNHVTRRAYKDDPTIMAWQLANEPAGFLSGDSYDKWIAESAALIKSLDRNHLVSTGAMGEVFQFSGNDQVKNHSHKDIDYTTVHIWVQNSGLYNPWKASETYTKSVEVLHKQLAQHREMAKKLGKPLVFEEFGFSRDMNRFAAGTPVTLRDDFYAQAFYHVLESQKTDSPIAGVNIWAWGGEGRPAHNEWKPGDNFIGDPPHEAQGWYSVYDTDATTLKLIREVAGRLK</sequence>
<proteinExistence type="predicted"/>
<feature type="signal peptide" evidence="5">
    <location>
        <begin position="1"/>
        <end position="18"/>
    </location>
</feature>
<dbReference type="PATRIC" id="fig|869212.3.peg.993"/>
<dbReference type="Gene3D" id="3.20.20.80">
    <property type="entry name" value="Glycosidases"/>
    <property type="match status" value="1"/>
</dbReference>
<dbReference type="STRING" id="869212.Turpa_1015"/>
<dbReference type="GO" id="GO:0016985">
    <property type="term" value="F:mannan endo-1,4-beta-mannosidase activity"/>
    <property type="evidence" value="ECO:0007669"/>
    <property type="project" value="TreeGrafter"/>
</dbReference>
<name>I4B307_TURPD</name>
<keyword evidence="5" id="KW-0732">Signal</keyword>
<dbReference type="Proteomes" id="UP000006048">
    <property type="component" value="Chromosome"/>
</dbReference>
<dbReference type="OrthoDB" id="9801493at2"/>
<keyword evidence="8" id="KW-1185">Reference proteome</keyword>
<comment type="catalytic activity">
    <reaction evidence="1">
        <text>Random hydrolysis of (1-&gt;4)-beta-D-mannosidic linkages in mannans, galactomannans and glucomannans.</text>
        <dbReference type="EC" id="3.2.1.78"/>
    </reaction>
</comment>
<dbReference type="InterPro" id="IPR017853">
    <property type="entry name" value="GH"/>
</dbReference>
<evidence type="ECO:0000256" key="4">
    <source>
        <dbReference type="ARBA" id="ARBA00023295"/>
    </source>
</evidence>
<dbReference type="RefSeq" id="WP_014802182.1">
    <property type="nucleotide sequence ID" value="NC_018020.1"/>
</dbReference>
<dbReference type="HOGENOM" id="CLU_031603_2_0_12"/>
<dbReference type="PANTHER" id="PTHR31451:SF40">
    <property type="entry name" value="GLYCOSIDE HYDROLASE FAMILY 5 DOMAIN-CONTAINING PROTEIN"/>
    <property type="match status" value="1"/>
</dbReference>
<evidence type="ECO:0000256" key="5">
    <source>
        <dbReference type="SAM" id="SignalP"/>
    </source>
</evidence>
<protein>
    <recommendedName>
        <fullName evidence="2">mannan endo-1,4-beta-mannosidase</fullName>
        <ecNumber evidence="2">3.2.1.78</ecNumber>
    </recommendedName>
</protein>
<keyword evidence="4" id="KW-0326">Glycosidase</keyword>
<dbReference type="SUPFAM" id="SSF51445">
    <property type="entry name" value="(Trans)glycosidases"/>
    <property type="match status" value="1"/>
</dbReference>
<dbReference type="PANTHER" id="PTHR31451">
    <property type="match status" value="1"/>
</dbReference>
<keyword evidence="3" id="KW-0378">Hydrolase</keyword>
<evidence type="ECO:0000256" key="1">
    <source>
        <dbReference type="ARBA" id="ARBA00001678"/>
    </source>
</evidence>
<evidence type="ECO:0000259" key="6">
    <source>
        <dbReference type="Pfam" id="PF26410"/>
    </source>
</evidence>
<feature type="chain" id="PRO_5003685812" description="mannan endo-1,4-beta-mannosidase" evidence="5">
    <location>
        <begin position="19"/>
        <end position="430"/>
    </location>
</feature>